<dbReference type="Pfam" id="PF13579">
    <property type="entry name" value="Glyco_trans_4_4"/>
    <property type="match status" value="1"/>
</dbReference>
<sequence>MRILYVSPYFPPEPGAPAARVSELARAWRRAGHEVTVLTGLPNHPTGVVPPEYRGRARIEEDFHGVRVLRTWIYAAPNRGTVRRSLAYGSFAASALTLAQLALPPSDVLIATSPHFLTAVAGYGLAAPRRLPFVFEVRDLWPESIVAVGALPAGHPVVRGLTVVEEQLYRVADEIVVVTQSFRERLVARGVPADKIEVIRNGVDLGRFTPSPRDTPLRAKLDLGDRLVVAYVGTHGMAHGLSSVLDVAQGLLARDDIRFLFVGEGAERASLEARARELGLTNATFLGALPRDAIAEVYATADICLVPLRKTELFETVIPSKIFEILAMARPVVISVDGEARQIVEEARAGIFAPPEDVPAMTRAIVDLASDADRRRRMGEAGRSYVMRSFDRDALARDYIEVLERVLLRSGSRGDQGRSRA</sequence>
<dbReference type="InterPro" id="IPR028098">
    <property type="entry name" value="Glyco_trans_4-like_N"/>
</dbReference>
<dbReference type="Pfam" id="PF00534">
    <property type="entry name" value="Glycos_transf_1"/>
    <property type="match status" value="1"/>
</dbReference>
<keyword evidence="3" id="KW-0808">Transferase</keyword>
<comment type="caution">
    <text evidence="3">The sequence shown here is derived from an EMBL/GenBank/DDBJ whole genome shotgun (WGS) entry which is preliminary data.</text>
</comment>
<dbReference type="AlphaFoldDB" id="A0A150P7N4"/>
<dbReference type="SUPFAM" id="SSF53756">
    <property type="entry name" value="UDP-Glycosyltransferase/glycogen phosphorylase"/>
    <property type="match status" value="1"/>
</dbReference>
<evidence type="ECO:0000313" key="4">
    <source>
        <dbReference type="Proteomes" id="UP000075604"/>
    </source>
</evidence>
<dbReference type="GO" id="GO:0016758">
    <property type="term" value="F:hexosyltransferase activity"/>
    <property type="evidence" value="ECO:0007669"/>
    <property type="project" value="TreeGrafter"/>
</dbReference>
<dbReference type="Proteomes" id="UP000075604">
    <property type="component" value="Unassembled WGS sequence"/>
</dbReference>
<evidence type="ECO:0000259" key="2">
    <source>
        <dbReference type="Pfam" id="PF13579"/>
    </source>
</evidence>
<feature type="domain" description="Glycosyl transferase family 1" evidence="1">
    <location>
        <begin position="218"/>
        <end position="384"/>
    </location>
</feature>
<proteinExistence type="predicted"/>
<dbReference type="InterPro" id="IPR050194">
    <property type="entry name" value="Glycosyltransferase_grp1"/>
</dbReference>
<gene>
    <name evidence="3" type="ORF">BE04_26035</name>
</gene>
<organism evidence="3 4">
    <name type="scientific">Sorangium cellulosum</name>
    <name type="common">Polyangium cellulosum</name>
    <dbReference type="NCBI Taxonomy" id="56"/>
    <lineage>
        <taxon>Bacteria</taxon>
        <taxon>Pseudomonadati</taxon>
        <taxon>Myxococcota</taxon>
        <taxon>Polyangia</taxon>
        <taxon>Polyangiales</taxon>
        <taxon>Polyangiaceae</taxon>
        <taxon>Sorangium</taxon>
    </lineage>
</organism>
<accession>A0A150P7N4</accession>
<dbReference type="PANTHER" id="PTHR45947:SF3">
    <property type="entry name" value="SULFOQUINOVOSYL TRANSFERASE SQD2"/>
    <property type="match status" value="1"/>
</dbReference>
<name>A0A150P7N4_SORCE</name>
<dbReference type="CDD" id="cd03794">
    <property type="entry name" value="GT4_WbuB-like"/>
    <property type="match status" value="1"/>
</dbReference>
<reference evidence="3 4" key="1">
    <citation type="submission" date="2014-02" db="EMBL/GenBank/DDBJ databases">
        <title>The small core and large imbalanced accessory genome model reveals a collaborative survival strategy of Sorangium cellulosum strains in nature.</title>
        <authorList>
            <person name="Han K."/>
            <person name="Peng R."/>
            <person name="Blom J."/>
            <person name="Li Y.-Z."/>
        </authorList>
    </citation>
    <scope>NUCLEOTIDE SEQUENCE [LARGE SCALE GENOMIC DNA]</scope>
    <source>
        <strain evidence="3 4">So0157-18</strain>
    </source>
</reference>
<dbReference type="InterPro" id="IPR001296">
    <property type="entry name" value="Glyco_trans_1"/>
</dbReference>
<dbReference type="EMBL" id="JELX01003671">
    <property type="protein sequence ID" value="KYF51621.1"/>
    <property type="molecule type" value="Genomic_DNA"/>
</dbReference>
<dbReference type="PANTHER" id="PTHR45947">
    <property type="entry name" value="SULFOQUINOVOSYL TRANSFERASE SQD2"/>
    <property type="match status" value="1"/>
</dbReference>
<evidence type="ECO:0000313" key="3">
    <source>
        <dbReference type="EMBL" id="KYF51621.1"/>
    </source>
</evidence>
<feature type="domain" description="Glycosyltransferase subfamily 4-like N-terminal" evidence="2">
    <location>
        <begin position="15"/>
        <end position="202"/>
    </location>
</feature>
<protein>
    <submittedName>
        <fullName evidence="3">Glycosyltransferase WbuB</fullName>
    </submittedName>
</protein>
<dbReference type="Gene3D" id="3.40.50.2000">
    <property type="entry name" value="Glycogen Phosphorylase B"/>
    <property type="match status" value="2"/>
</dbReference>
<evidence type="ECO:0000259" key="1">
    <source>
        <dbReference type="Pfam" id="PF00534"/>
    </source>
</evidence>